<reference evidence="2 3" key="1">
    <citation type="submission" date="2023-07" db="EMBL/GenBank/DDBJ databases">
        <title>Genomic Encyclopedia of Type Strains, Phase IV (KMG-IV): sequencing the most valuable type-strain genomes for metagenomic binning, comparative biology and taxonomic classification.</title>
        <authorList>
            <person name="Goeker M."/>
        </authorList>
    </citation>
    <scope>NUCLEOTIDE SEQUENCE [LARGE SCALE GENOMIC DNA]</scope>
    <source>
        <strain evidence="2 3">DSM 20694</strain>
    </source>
</reference>
<evidence type="ECO:0000313" key="2">
    <source>
        <dbReference type="EMBL" id="MDQ0150818.1"/>
    </source>
</evidence>
<dbReference type="InterPro" id="IPR002725">
    <property type="entry name" value="YgjP-like_metallopeptidase"/>
</dbReference>
<dbReference type="GO" id="GO:0016787">
    <property type="term" value="F:hydrolase activity"/>
    <property type="evidence" value="ECO:0007669"/>
    <property type="project" value="UniProtKB-KW"/>
</dbReference>
<sequence length="238" mass="28715">MKKLNISYNGKSLSFILIRKNVKNINLRVKTNGDVIVTANSKIDESYIIDFIKRKMDWILNHKEKFNERRKKSLEEAEKVKEDNIKYLGNIYKIKAVKSEKEYVKKGKDEIYVFLKDKNNNRKKEILLNKWYRNECEETFKSIYTNMFKVFLHYRIPHVEIKIRKMKSRWGSCNPIKKVITLNSELMKTSIYEIEFVMCHELAHLVEANHSKNFYKVLDDVMPDWKERKKKLNEFYLA</sequence>
<keyword evidence="3" id="KW-1185">Reference proteome</keyword>
<dbReference type="Pfam" id="PF01863">
    <property type="entry name" value="YgjP-like"/>
    <property type="match status" value="1"/>
</dbReference>
<dbReference type="RefSeq" id="WP_307487626.1">
    <property type="nucleotide sequence ID" value="NZ_JAUSUF010000013.1"/>
</dbReference>
<organism evidence="2 3">
    <name type="scientific">Eubacterium multiforme</name>
    <dbReference type="NCBI Taxonomy" id="83339"/>
    <lineage>
        <taxon>Bacteria</taxon>
        <taxon>Bacillati</taxon>
        <taxon>Bacillota</taxon>
        <taxon>Clostridia</taxon>
        <taxon>Eubacteriales</taxon>
        <taxon>Eubacteriaceae</taxon>
        <taxon>Eubacterium</taxon>
    </lineage>
</organism>
<proteinExistence type="predicted"/>
<dbReference type="PANTHER" id="PTHR30399">
    <property type="entry name" value="UNCHARACTERIZED PROTEIN YGJP"/>
    <property type="match status" value="1"/>
</dbReference>
<dbReference type="Gene3D" id="3.30.2010.10">
    <property type="entry name" value="Metalloproteases ('zincins'), catalytic domain"/>
    <property type="match status" value="1"/>
</dbReference>
<dbReference type="InterPro" id="IPR053136">
    <property type="entry name" value="UTP_pyrophosphatase-like"/>
</dbReference>
<evidence type="ECO:0000313" key="3">
    <source>
        <dbReference type="Proteomes" id="UP001228504"/>
    </source>
</evidence>
<comment type="caution">
    <text evidence="2">The sequence shown here is derived from an EMBL/GenBank/DDBJ whole genome shotgun (WGS) entry which is preliminary data.</text>
</comment>
<protein>
    <submittedName>
        <fullName evidence="2">Metal-dependent hydrolase</fullName>
    </submittedName>
</protein>
<dbReference type="EMBL" id="JAUSUF010000013">
    <property type="protein sequence ID" value="MDQ0150818.1"/>
    <property type="molecule type" value="Genomic_DNA"/>
</dbReference>
<evidence type="ECO:0000259" key="1">
    <source>
        <dbReference type="Pfam" id="PF01863"/>
    </source>
</evidence>
<keyword evidence="2" id="KW-0378">Hydrolase</keyword>
<accession>A0ABT9UWX3</accession>
<dbReference type="PANTHER" id="PTHR30399:SF1">
    <property type="entry name" value="UTP PYROPHOSPHATASE"/>
    <property type="match status" value="1"/>
</dbReference>
<name>A0ABT9UWX3_9FIRM</name>
<dbReference type="Proteomes" id="UP001228504">
    <property type="component" value="Unassembled WGS sequence"/>
</dbReference>
<dbReference type="CDD" id="cd07344">
    <property type="entry name" value="M48_yhfN_like"/>
    <property type="match status" value="1"/>
</dbReference>
<feature type="domain" description="YgjP-like metallopeptidase" evidence="1">
    <location>
        <begin position="23"/>
        <end position="234"/>
    </location>
</feature>
<gene>
    <name evidence="2" type="ORF">J2S18_002792</name>
</gene>